<feature type="transmembrane region" description="Helical" evidence="1">
    <location>
        <begin position="211"/>
        <end position="236"/>
    </location>
</feature>
<reference evidence="2 3" key="1">
    <citation type="journal article" date="2014" name="Nat. Commun.">
        <title>Klebsormidium flaccidum genome reveals primary factors for plant terrestrial adaptation.</title>
        <authorList>
            <person name="Hori K."/>
            <person name="Maruyama F."/>
            <person name="Fujisawa T."/>
            <person name="Togashi T."/>
            <person name="Yamamoto N."/>
            <person name="Seo M."/>
            <person name="Sato S."/>
            <person name="Yamada T."/>
            <person name="Mori H."/>
            <person name="Tajima N."/>
            <person name="Moriyama T."/>
            <person name="Ikeuchi M."/>
            <person name="Watanabe M."/>
            <person name="Wada H."/>
            <person name="Kobayashi K."/>
            <person name="Saito M."/>
            <person name="Masuda T."/>
            <person name="Sasaki-Sekimoto Y."/>
            <person name="Mashiguchi K."/>
            <person name="Awai K."/>
            <person name="Shimojima M."/>
            <person name="Masuda S."/>
            <person name="Iwai M."/>
            <person name="Nobusawa T."/>
            <person name="Narise T."/>
            <person name="Kondo S."/>
            <person name="Saito H."/>
            <person name="Sato R."/>
            <person name="Murakawa M."/>
            <person name="Ihara Y."/>
            <person name="Oshima-Yamada Y."/>
            <person name="Ohtaka K."/>
            <person name="Satoh M."/>
            <person name="Sonobe K."/>
            <person name="Ishii M."/>
            <person name="Ohtani R."/>
            <person name="Kanamori-Sato M."/>
            <person name="Honoki R."/>
            <person name="Miyazaki D."/>
            <person name="Mochizuki H."/>
            <person name="Umetsu J."/>
            <person name="Higashi K."/>
            <person name="Shibata D."/>
            <person name="Kamiya Y."/>
            <person name="Sato N."/>
            <person name="Nakamura Y."/>
            <person name="Tabata S."/>
            <person name="Ida S."/>
            <person name="Kurokawa K."/>
            <person name="Ohta H."/>
        </authorList>
    </citation>
    <scope>NUCLEOTIDE SEQUENCE [LARGE SCALE GENOMIC DNA]</scope>
    <source>
        <strain evidence="2 3">NIES-2285</strain>
    </source>
</reference>
<keyword evidence="1" id="KW-0472">Membrane</keyword>
<gene>
    <name evidence="2" type="ORF">KFL_000090210</name>
</gene>
<feature type="transmembrane region" description="Helical" evidence="1">
    <location>
        <begin position="63"/>
        <end position="83"/>
    </location>
</feature>
<name>A0A1Y1HNP1_KLENI</name>
<evidence type="ECO:0000313" key="3">
    <source>
        <dbReference type="Proteomes" id="UP000054558"/>
    </source>
</evidence>
<dbReference type="Proteomes" id="UP000054558">
    <property type="component" value="Unassembled WGS sequence"/>
</dbReference>
<keyword evidence="3" id="KW-1185">Reference proteome</keyword>
<evidence type="ECO:0000313" key="2">
    <source>
        <dbReference type="EMBL" id="GAQ78177.1"/>
    </source>
</evidence>
<dbReference type="EMBL" id="DF236958">
    <property type="protein sequence ID" value="GAQ78177.1"/>
    <property type="molecule type" value="Genomic_DNA"/>
</dbReference>
<feature type="transmembrane region" description="Helical" evidence="1">
    <location>
        <begin position="242"/>
        <end position="262"/>
    </location>
</feature>
<accession>A0A1Y1HNP1</accession>
<dbReference type="Pfam" id="PF10067">
    <property type="entry name" value="DUF2306"/>
    <property type="match status" value="1"/>
</dbReference>
<feature type="transmembrane region" description="Helical" evidence="1">
    <location>
        <begin position="148"/>
        <end position="167"/>
    </location>
</feature>
<sequence length="306" mass="33754">MAPGSNMAPGNSEETTAVALLIDDSEQPQTQIRKEFDPKGSAGSALREFCEHLVLQVWPNICWWIVVIAAIPFSAGALVYVFAREPAIREMSIDKADGLPDPSTYAQTVLDHIRYWQVHATCAIVYCLTGPVQFIDGMRLKRLPMHRASGYAFLASGCVLSVTGMLMAPYSQFDKSFEIAMFFLGPAWLFSAGSAVWSVRRKRIQLHREWMIRTAAVGFSVIFVRPMVPLLSGLFGLTFKQAGAPATWICLLLSLAGTQLYISMRYRGVGGLCLAVEVGVCEARAPRSFQRIEPKEEEVPQCPSAV</sequence>
<protein>
    <recommendedName>
        <fullName evidence="4">Transmembrane protein</fullName>
    </recommendedName>
</protein>
<keyword evidence="1" id="KW-0812">Transmembrane</keyword>
<dbReference type="AlphaFoldDB" id="A0A1Y1HNP1"/>
<organism evidence="2 3">
    <name type="scientific">Klebsormidium nitens</name>
    <name type="common">Green alga</name>
    <name type="synonym">Ulothrix nitens</name>
    <dbReference type="NCBI Taxonomy" id="105231"/>
    <lineage>
        <taxon>Eukaryota</taxon>
        <taxon>Viridiplantae</taxon>
        <taxon>Streptophyta</taxon>
        <taxon>Klebsormidiophyceae</taxon>
        <taxon>Klebsormidiales</taxon>
        <taxon>Klebsormidiaceae</taxon>
        <taxon>Klebsormidium</taxon>
    </lineage>
</organism>
<dbReference type="OrthoDB" id="1910810at2759"/>
<proteinExistence type="predicted"/>
<evidence type="ECO:0008006" key="4">
    <source>
        <dbReference type="Google" id="ProtNLM"/>
    </source>
</evidence>
<dbReference type="InterPro" id="IPR018750">
    <property type="entry name" value="DUF2306_membrane"/>
</dbReference>
<feature type="transmembrane region" description="Helical" evidence="1">
    <location>
        <begin position="179"/>
        <end position="199"/>
    </location>
</feature>
<keyword evidence="1" id="KW-1133">Transmembrane helix</keyword>
<evidence type="ECO:0000256" key="1">
    <source>
        <dbReference type="SAM" id="Phobius"/>
    </source>
</evidence>